<evidence type="ECO:0000259" key="3">
    <source>
        <dbReference type="PROSITE" id="PS50102"/>
    </source>
</evidence>
<comment type="caution">
    <text evidence="4">The sequence shown here is derived from an EMBL/GenBank/DDBJ whole genome shotgun (WGS) entry which is preliminary data.</text>
</comment>
<evidence type="ECO:0000256" key="1">
    <source>
        <dbReference type="PROSITE-ProRule" id="PRU00176"/>
    </source>
</evidence>
<feature type="region of interest" description="Disordered" evidence="2">
    <location>
        <begin position="93"/>
        <end position="122"/>
    </location>
</feature>
<organism evidence="4 5">
    <name type="scientific">Trapa incisa</name>
    <dbReference type="NCBI Taxonomy" id="236973"/>
    <lineage>
        <taxon>Eukaryota</taxon>
        <taxon>Viridiplantae</taxon>
        <taxon>Streptophyta</taxon>
        <taxon>Embryophyta</taxon>
        <taxon>Tracheophyta</taxon>
        <taxon>Spermatophyta</taxon>
        <taxon>Magnoliopsida</taxon>
        <taxon>eudicotyledons</taxon>
        <taxon>Gunneridae</taxon>
        <taxon>Pentapetalae</taxon>
        <taxon>rosids</taxon>
        <taxon>malvids</taxon>
        <taxon>Myrtales</taxon>
        <taxon>Lythraceae</taxon>
        <taxon>Trapa</taxon>
    </lineage>
</organism>
<keyword evidence="1" id="KW-0694">RNA-binding</keyword>
<dbReference type="Proteomes" id="UP001345219">
    <property type="component" value="Chromosome 19"/>
</dbReference>
<dbReference type="InterPro" id="IPR000504">
    <property type="entry name" value="RRM_dom"/>
</dbReference>
<dbReference type="CDD" id="cd12277">
    <property type="entry name" value="RRM3_MEI2_EAR1_like"/>
    <property type="match status" value="1"/>
</dbReference>
<protein>
    <recommendedName>
        <fullName evidence="3">RRM domain-containing protein</fullName>
    </recommendedName>
</protein>
<dbReference type="AlphaFoldDB" id="A0AAN7GP72"/>
<keyword evidence="5" id="KW-1185">Reference proteome</keyword>
<dbReference type="SUPFAM" id="SSF54928">
    <property type="entry name" value="RNA-binding domain, RBD"/>
    <property type="match status" value="1"/>
</dbReference>
<dbReference type="InterPro" id="IPR007201">
    <property type="entry name" value="Mei2-like_Rrm_C"/>
</dbReference>
<gene>
    <name evidence="4" type="ORF">SAY87_024437</name>
</gene>
<dbReference type="InterPro" id="IPR012677">
    <property type="entry name" value="Nucleotide-bd_a/b_plait_sf"/>
</dbReference>
<dbReference type="Pfam" id="PF04059">
    <property type="entry name" value="RRM_2"/>
    <property type="match status" value="1"/>
</dbReference>
<accession>A0AAN7GP72</accession>
<reference evidence="4 5" key="1">
    <citation type="journal article" date="2023" name="Hortic Res">
        <title>Pangenome of water caltrop reveals structural variations and asymmetric subgenome divergence after allopolyploidization.</title>
        <authorList>
            <person name="Zhang X."/>
            <person name="Chen Y."/>
            <person name="Wang L."/>
            <person name="Yuan Y."/>
            <person name="Fang M."/>
            <person name="Shi L."/>
            <person name="Lu R."/>
            <person name="Comes H.P."/>
            <person name="Ma Y."/>
            <person name="Chen Y."/>
            <person name="Huang G."/>
            <person name="Zhou Y."/>
            <person name="Zheng Z."/>
            <person name="Qiu Y."/>
        </authorList>
    </citation>
    <scope>NUCLEOTIDE SEQUENCE [LARGE SCALE GENOMIC DNA]</scope>
    <source>
        <tissue evidence="4">Roots</tissue>
    </source>
</reference>
<sequence>MASSKALNPSASPFFPVALQMPPAFGQLWHQPHGYSSIVDSWVGKRTPKRGATYFCRRRLEKLPRWGTQVSTRLSKEKLARVDLELRDGNKMTSKNSITVEPATGDGDNDKPPATDDEASGLRGKTTIMIRHIPNMLKRQDLIEILDEHCHEVNGSRTQLQSAYDFVYLPMDYARKANKGYAFVNFTTPEAAIRMWRIYNGLKWAGLRRRDVIYRSKKVCEICAATTQGKAKLEEILRQRTFPREEYQPVVAVTAPRDGVNGAPVTLVGKCSSKRPQPR</sequence>
<feature type="domain" description="RRM" evidence="3">
    <location>
        <begin position="126"/>
        <end position="217"/>
    </location>
</feature>
<proteinExistence type="predicted"/>
<evidence type="ECO:0000313" key="4">
    <source>
        <dbReference type="EMBL" id="KAK4740849.1"/>
    </source>
</evidence>
<dbReference type="PROSITE" id="PS50102">
    <property type="entry name" value="RRM"/>
    <property type="match status" value="1"/>
</dbReference>
<name>A0AAN7GP72_9MYRT</name>
<dbReference type="GO" id="GO:0003723">
    <property type="term" value="F:RNA binding"/>
    <property type="evidence" value="ECO:0007669"/>
    <property type="project" value="UniProtKB-UniRule"/>
</dbReference>
<evidence type="ECO:0000313" key="5">
    <source>
        <dbReference type="Proteomes" id="UP001345219"/>
    </source>
</evidence>
<dbReference type="EMBL" id="JAXIOK010000024">
    <property type="protein sequence ID" value="KAK4740849.1"/>
    <property type="molecule type" value="Genomic_DNA"/>
</dbReference>
<evidence type="ECO:0000256" key="2">
    <source>
        <dbReference type="SAM" id="MobiDB-lite"/>
    </source>
</evidence>
<dbReference type="Gene3D" id="3.30.70.330">
    <property type="match status" value="1"/>
</dbReference>
<dbReference type="InterPro" id="IPR035979">
    <property type="entry name" value="RBD_domain_sf"/>
</dbReference>